<feature type="non-terminal residue" evidence="1">
    <location>
        <position position="48"/>
    </location>
</feature>
<dbReference type="OrthoDB" id="2442738at2759"/>
<evidence type="ECO:0000313" key="1">
    <source>
        <dbReference type="EMBL" id="CAI2183894.1"/>
    </source>
</evidence>
<reference evidence="1" key="1">
    <citation type="submission" date="2022-08" db="EMBL/GenBank/DDBJ databases">
        <authorList>
            <person name="Kallberg Y."/>
            <person name="Tangrot J."/>
            <person name="Rosling A."/>
        </authorList>
    </citation>
    <scope>NUCLEOTIDE SEQUENCE</scope>
    <source>
        <strain evidence="1">Wild A</strain>
    </source>
</reference>
<comment type="caution">
    <text evidence="1">The sequence shown here is derived from an EMBL/GenBank/DDBJ whole genome shotgun (WGS) entry which is preliminary data.</text>
</comment>
<keyword evidence="2" id="KW-1185">Reference proteome</keyword>
<dbReference type="EMBL" id="CAMKVN010003160">
    <property type="protein sequence ID" value="CAI2183894.1"/>
    <property type="molecule type" value="Genomic_DNA"/>
</dbReference>
<proteinExistence type="predicted"/>
<organism evidence="1 2">
    <name type="scientific">Funneliformis geosporum</name>
    <dbReference type="NCBI Taxonomy" id="1117311"/>
    <lineage>
        <taxon>Eukaryota</taxon>
        <taxon>Fungi</taxon>
        <taxon>Fungi incertae sedis</taxon>
        <taxon>Mucoromycota</taxon>
        <taxon>Glomeromycotina</taxon>
        <taxon>Glomeromycetes</taxon>
        <taxon>Glomerales</taxon>
        <taxon>Glomeraceae</taxon>
        <taxon>Funneliformis</taxon>
    </lineage>
</organism>
<protein>
    <submittedName>
        <fullName evidence="1">12529_t:CDS:1</fullName>
    </submittedName>
</protein>
<dbReference type="AlphaFoldDB" id="A0A9W4SYN4"/>
<gene>
    <name evidence="1" type="ORF">FWILDA_LOCUS11308</name>
</gene>
<evidence type="ECO:0000313" key="2">
    <source>
        <dbReference type="Proteomes" id="UP001153678"/>
    </source>
</evidence>
<accession>A0A9W4SYN4</accession>
<dbReference type="Proteomes" id="UP001153678">
    <property type="component" value="Unassembled WGS sequence"/>
</dbReference>
<sequence>MIVSMIQTSLKDLPIGKSGYISTAKCQNIASKDRKGIGKQSDIIFIAS</sequence>
<name>A0A9W4SYN4_9GLOM</name>